<dbReference type="SMART" id="SM00382">
    <property type="entry name" value="AAA"/>
    <property type="match status" value="1"/>
</dbReference>
<dbReference type="InterPro" id="IPR027417">
    <property type="entry name" value="P-loop_NTPase"/>
</dbReference>
<proteinExistence type="inferred from homology"/>
<feature type="transmembrane region" description="Helical" evidence="10">
    <location>
        <begin position="169"/>
        <end position="189"/>
    </location>
</feature>
<dbReference type="CDD" id="cd18551">
    <property type="entry name" value="ABC_6TM_LmrA_like"/>
    <property type="match status" value="1"/>
</dbReference>
<evidence type="ECO:0000256" key="2">
    <source>
        <dbReference type="ARBA" id="ARBA00022448"/>
    </source>
</evidence>
<dbReference type="Proteomes" id="UP000637578">
    <property type="component" value="Unassembled WGS sequence"/>
</dbReference>
<sequence>MSSGQGEPPGRDRAGWRDLVRLVLGQRVAIAGAVLFTLLGSGLGLMQPLLAREAIDRAGTGPPLWPLFGALAALFAAQAAVNAFGRFLLERCGEGIVLGLRRRLVHRLLRLRIQVYDRHRIGDLVSRVSADTTALRNVVAQGFVDVVSGAMTAVGTIALMVWLDPVLSLVVAAVVAVAALLVLSVFSGLRSASEAAQGSVGAMTAELERALGAIRTVRVNRAEDRETGRVTARAGDAYVAGVRAARLASVMSPAVELAMHGSFLLVLVVGGIRVGAEATSLGNLVAFLLYATYLVMPLASVLEATGTFGRALGALQRVHEVFRLPVETDAPAPVRPGRTGRNAHVALEFDDVWFRYDQRGVLRGVSFTVAPHSHVALVGMSGAGKSTVFNLVARFYDPDRGRILLDGRPADELGRAACRSRIALVDQQATVLHGTLRDNITYAVPDADEAEIERVLRLVRLDGLVSRLPDKMSTVVGERGILLSGGERQRVAIARALLTRPSLLLLDEPTSQLDAINEAALAATITEVRRECALLVIAHRLSTVRRADRIVVLDRGRVAVTGTHEELMATSTRYRDLAEGRLAPARAGGESLGDPTAAVDRHCAG</sequence>
<evidence type="ECO:0000313" key="13">
    <source>
        <dbReference type="EMBL" id="GGM56336.1"/>
    </source>
</evidence>
<dbReference type="GO" id="GO:0015421">
    <property type="term" value="F:ABC-type oligopeptide transporter activity"/>
    <property type="evidence" value="ECO:0007669"/>
    <property type="project" value="TreeGrafter"/>
</dbReference>
<dbReference type="SUPFAM" id="SSF52540">
    <property type="entry name" value="P-loop containing nucleoside triphosphate hydrolases"/>
    <property type="match status" value="1"/>
</dbReference>
<feature type="domain" description="ABC transporter" evidence="11">
    <location>
        <begin position="347"/>
        <end position="580"/>
    </location>
</feature>
<evidence type="ECO:0000256" key="3">
    <source>
        <dbReference type="ARBA" id="ARBA00022475"/>
    </source>
</evidence>
<dbReference type="Gene3D" id="3.40.50.300">
    <property type="entry name" value="P-loop containing nucleotide triphosphate hydrolases"/>
    <property type="match status" value="1"/>
</dbReference>
<keyword evidence="4 10" id="KW-0812">Transmembrane</keyword>
<evidence type="ECO:0000256" key="7">
    <source>
        <dbReference type="ARBA" id="ARBA00022989"/>
    </source>
</evidence>
<dbReference type="InterPro" id="IPR003439">
    <property type="entry name" value="ABC_transporter-like_ATP-bd"/>
</dbReference>
<accession>A0A8J3C8R8</accession>
<keyword evidence="2" id="KW-0813">Transport</keyword>
<dbReference type="PROSITE" id="PS00211">
    <property type="entry name" value="ABC_TRANSPORTER_1"/>
    <property type="match status" value="1"/>
</dbReference>
<dbReference type="AlphaFoldDB" id="A0A8J3C8R8"/>
<comment type="subcellular location">
    <subcellularLocation>
        <location evidence="1">Cell membrane</location>
        <topology evidence="1">Multi-pass membrane protein</topology>
    </subcellularLocation>
</comment>
<keyword evidence="7 10" id="KW-1133">Transmembrane helix</keyword>
<dbReference type="EMBL" id="BMMK01000012">
    <property type="protein sequence ID" value="GGM56336.1"/>
    <property type="molecule type" value="Genomic_DNA"/>
</dbReference>
<dbReference type="InterPro" id="IPR036640">
    <property type="entry name" value="ABC1_TM_sf"/>
</dbReference>
<evidence type="ECO:0000256" key="4">
    <source>
        <dbReference type="ARBA" id="ARBA00022692"/>
    </source>
</evidence>
<gene>
    <name evidence="13" type="ORF">GCM10012275_29300</name>
</gene>
<evidence type="ECO:0000256" key="5">
    <source>
        <dbReference type="ARBA" id="ARBA00022741"/>
    </source>
</evidence>
<evidence type="ECO:0000256" key="8">
    <source>
        <dbReference type="ARBA" id="ARBA00023136"/>
    </source>
</evidence>
<feature type="transmembrane region" description="Helical" evidence="10">
    <location>
        <begin position="253"/>
        <end position="272"/>
    </location>
</feature>
<dbReference type="GO" id="GO:0005524">
    <property type="term" value="F:ATP binding"/>
    <property type="evidence" value="ECO:0007669"/>
    <property type="project" value="UniProtKB-KW"/>
</dbReference>
<reference evidence="13" key="1">
    <citation type="journal article" date="2014" name="Int. J. Syst. Evol. Microbiol.">
        <title>Complete genome sequence of Corynebacterium casei LMG S-19264T (=DSM 44701T), isolated from a smear-ripened cheese.</title>
        <authorList>
            <consortium name="US DOE Joint Genome Institute (JGI-PGF)"/>
            <person name="Walter F."/>
            <person name="Albersmeier A."/>
            <person name="Kalinowski J."/>
            <person name="Ruckert C."/>
        </authorList>
    </citation>
    <scope>NUCLEOTIDE SEQUENCE</scope>
    <source>
        <strain evidence="13">CGMCC 4.5737</strain>
    </source>
</reference>
<dbReference type="InterPro" id="IPR017871">
    <property type="entry name" value="ABC_transporter-like_CS"/>
</dbReference>
<organism evidence="13 14">
    <name type="scientific">Longimycelium tulufanense</name>
    <dbReference type="NCBI Taxonomy" id="907463"/>
    <lineage>
        <taxon>Bacteria</taxon>
        <taxon>Bacillati</taxon>
        <taxon>Actinomycetota</taxon>
        <taxon>Actinomycetes</taxon>
        <taxon>Pseudonocardiales</taxon>
        <taxon>Pseudonocardiaceae</taxon>
        <taxon>Longimycelium</taxon>
    </lineage>
</organism>
<evidence type="ECO:0000256" key="1">
    <source>
        <dbReference type="ARBA" id="ARBA00004651"/>
    </source>
</evidence>
<reference evidence="13" key="2">
    <citation type="submission" date="2020-09" db="EMBL/GenBank/DDBJ databases">
        <authorList>
            <person name="Sun Q."/>
            <person name="Zhou Y."/>
        </authorList>
    </citation>
    <scope>NUCLEOTIDE SEQUENCE</scope>
    <source>
        <strain evidence="13">CGMCC 4.5737</strain>
    </source>
</reference>
<comment type="caution">
    <text evidence="13">The sequence shown here is derived from an EMBL/GenBank/DDBJ whole genome shotgun (WGS) entry which is preliminary data.</text>
</comment>
<dbReference type="PROSITE" id="PS50893">
    <property type="entry name" value="ABC_TRANSPORTER_2"/>
    <property type="match status" value="1"/>
</dbReference>
<feature type="transmembrane region" description="Helical" evidence="10">
    <location>
        <begin position="143"/>
        <end position="163"/>
    </location>
</feature>
<dbReference type="InterPro" id="IPR039421">
    <property type="entry name" value="Type_1_exporter"/>
</dbReference>
<dbReference type="InterPro" id="IPR003593">
    <property type="entry name" value="AAA+_ATPase"/>
</dbReference>
<evidence type="ECO:0000313" key="14">
    <source>
        <dbReference type="Proteomes" id="UP000637578"/>
    </source>
</evidence>
<evidence type="ECO:0000256" key="9">
    <source>
        <dbReference type="ARBA" id="ARBA00061644"/>
    </source>
</evidence>
<dbReference type="PANTHER" id="PTHR43394">
    <property type="entry name" value="ATP-DEPENDENT PERMEASE MDL1, MITOCHONDRIAL"/>
    <property type="match status" value="1"/>
</dbReference>
<feature type="transmembrane region" description="Helical" evidence="10">
    <location>
        <begin position="284"/>
        <end position="302"/>
    </location>
</feature>
<feature type="transmembrane region" description="Helical" evidence="10">
    <location>
        <begin position="20"/>
        <end position="44"/>
    </location>
</feature>
<dbReference type="Pfam" id="PF00664">
    <property type="entry name" value="ABC_membrane"/>
    <property type="match status" value="1"/>
</dbReference>
<dbReference type="RefSeq" id="WP_229686371.1">
    <property type="nucleotide sequence ID" value="NZ_BMMK01000012.1"/>
</dbReference>
<protein>
    <submittedName>
        <fullName evidence="13">Putative ABC transporter ATP-binding protein</fullName>
    </submittedName>
</protein>
<feature type="domain" description="ABC transmembrane type-1" evidence="12">
    <location>
        <begin position="31"/>
        <end position="310"/>
    </location>
</feature>
<feature type="transmembrane region" description="Helical" evidence="10">
    <location>
        <begin position="64"/>
        <end position="84"/>
    </location>
</feature>
<dbReference type="GO" id="GO:0016887">
    <property type="term" value="F:ATP hydrolysis activity"/>
    <property type="evidence" value="ECO:0007669"/>
    <property type="project" value="InterPro"/>
</dbReference>
<dbReference type="SUPFAM" id="SSF90123">
    <property type="entry name" value="ABC transporter transmembrane region"/>
    <property type="match status" value="1"/>
</dbReference>
<evidence type="ECO:0000256" key="10">
    <source>
        <dbReference type="SAM" id="Phobius"/>
    </source>
</evidence>
<keyword evidence="14" id="KW-1185">Reference proteome</keyword>
<dbReference type="FunFam" id="3.40.50.300:FF:000299">
    <property type="entry name" value="ABC transporter ATP-binding protein/permease"/>
    <property type="match status" value="1"/>
</dbReference>
<dbReference type="InterPro" id="IPR011527">
    <property type="entry name" value="ABC1_TM_dom"/>
</dbReference>
<keyword evidence="3" id="KW-1003">Cell membrane</keyword>
<evidence type="ECO:0000259" key="12">
    <source>
        <dbReference type="PROSITE" id="PS50929"/>
    </source>
</evidence>
<dbReference type="Gene3D" id="1.20.1560.10">
    <property type="entry name" value="ABC transporter type 1, transmembrane domain"/>
    <property type="match status" value="1"/>
</dbReference>
<dbReference type="Pfam" id="PF00005">
    <property type="entry name" value="ABC_tran"/>
    <property type="match status" value="1"/>
</dbReference>
<name>A0A8J3C8R8_9PSEU</name>
<dbReference type="PROSITE" id="PS50929">
    <property type="entry name" value="ABC_TM1F"/>
    <property type="match status" value="1"/>
</dbReference>
<evidence type="ECO:0000259" key="11">
    <source>
        <dbReference type="PROSITE" id="PS50893"/>
    </source>
</evidence>
<comment type="similarity">
    <text evidence="9">Belongs to the ABC transporter superfamily. Lipid exporter (TC 3.A.1.106) family.</text>
</comment>
<keyword evidence="5" id="KW-0547">Nucleotide-binding</keyword>
<keyword evidence="6 13" id="KW-0067">ATP-binding</keyword>
<dbReference type="PANTHER" id="PTHR43394:SF1">
    <property type="entry name" value="ATP-BINDING CASSETTE SUB-FAMILY B MEMBER 10, MITOCHONDRIAL"/>
    <property type="match status" value="1"/>
</dbReference>
<keyword evidence="8 10" id="KW-0472">Membrane</keyword>
<dbReference type="GO" id="GO:0005886">
    <property type="term" value="C:plasma membrane"/>
    <property type="evidence" value="ECO:0007669"/>
    <property type="project" value="UniProtKB-SubCell"/>
</dbReference>
<evidence type="ECO:0000256" key="6">
    <source>
        <dbReference type="ARBA" id="ARBA00022840"/>
    </source>
</evidence>